<accession>A0ABP9RK26</accession>
<protein>
    <submittedName>
        <fullName evidence="1">Uncharacterized protein</fullName>
    </submittedName>
</protein>
<organism evidence="1 2">
    <name type="scientific">Modicisalibacter zincidurans</name>
    <dbReference type="NCBI Taxonomy" id="1178777"/>
    <lineage>
        <taxon>Bacteria</taxon>
        <taxon>Pseudomonadati</taxon>
        <taxon>Pseudomonadota</taxon>
        <taxon>Gammaproteobacteria</taxon>
        <taxon>Oceanospirillales</taxon>
        <taxon>Halomonadaceae</taxon>
        <taxon>Modicisalibacter</taxon>
    </lineage>
</organism>
<dbReference type="RefSeq" id="WP_031385029.1">
    <property type="nucleotide sequence ID" value="NZ_BAABKI010000048.1"/>
</dbReference>
<keyword evidence="2" id="KW-1185">Reference proteome</keyword>
<name>A0ABP9RK26_9GAMM</name>
<evidence type="ECO:0000313" key="1">
    <source>
        <dbReference type="EMBL" id="GAA5179291.1"/>
    </source>
</evidence>
<dbReference type="Proteomes" id="UP001500074">
    <property type="component" value="Unassembled WGS sequence"/>
</dbReference>
<reference evidence="2" key="1">
    <citation type="journal article" date="2019" name="Int. J. Syst. Evol. Microbiol.">
        <title>The Global Catalogue of Microorganisms (GCM) 10K type strain sequencing project: providing services to taxonomists for standard genome sequencing and annotation.</title>
        <authorList>
            <consortium name="The Broad Institute Genomics Platform"/>
            <consortium name="The Broad Institute Genome Sequencing Center for Infectious Disease"/>
            <person name="Wu L."/>
            <person name="Ma J."/>
        </authorList>
    </citation>
    <scope>NUCLEOTIDE SEQUENCE [LARGE SCALE GENOMIC DNA]</scope>
    <source>
        <strain evidence="2">JCM 18472</strain>
    </source>
</reference>
<gene>
    <name evidence="1" type="ORF">GCM10023342_30890</name>
</gene>
<dbReference type="EMBL" id="BAABKI010000048">
    <property type="protein sequence ID" value="GAA5179291.1"/>
    <property type="molecule type" value="Genomic_DNA"/>
</dbReference>
<proteinExistence type="predicted"/>
<sequence length="168" mass="18787">MVAFLIAMAVTAFAGTLVIKKYQPQTVLPLDKEMASRLRRAKLIEGRQPNLRVSAEIATATATKAQYIHTRGQDDAFYAKLVTDYLAKFGSAGRQEIDTLLWDKLSDALDEPKKKAKVRNILTKLRRAGQICMPAAAVRRNGGWQRLMQKGLQKETAALQKETERNSI</sequence>
<comment type="caution">
    <text evidence="1">The sequence shown here is derived from an EMBL/GenBank/DDBJ whole genome shotgun (WGS) entry which is preliminary data.</text>
</comment>
<evidence type="ECO:0000313" key="2">
    <source>
        <dbReference type="Proteomes" id="UP001500074"/>
    </source>
</evidence>